<dbReference type="PANTHER" id="PTHR15184:SF9">
    <property type="entry name" value="SPI-1 TYPE 3 SECRETION SYSTEM ATPASE"/>
    <property type="match status" value="1"/>
</dbReference>
<evidence type="ECO:0000259" key="11">
    <source>
        <dbReference type="SMART" id="SM00382"/>
    </source>
</evidence>
<evidence type="ECO:0000256" key="5">
    <source>
        <dbReference type="ARBA" id="ARBA00022840"/>
    </source>
</evidence>
<dbReference type="InterPro" id="IPR050053">
    <property type="entry name" value="ATPase_alpha/beta_chains"/>
</dbReference>
<evidence type="ECO:0000256" key="8">
    <source>
        <dbReference type="ARBA" id="ARBA00024342"/>
    </source>
</evidence>
<keyword evidence="7" id="KW-1278">Translocase</keyword>
<keyword evidence="2" id="KW-0813">Transport</keyword>
<dbReference type="PROSITE" id="PS00152">
    <property type="entry name" value="ATPASE_ALPHA_BETA"/>
    <property type="match status" value="1"/>
</dbReference>
<dbReference type="NCBIfam" id="TIGR01026">
    <property type="entry name" value="fliI_yscN"/>
    <property type="match status" value="1"/>
</dbReference>
<comment type="similarity">
    <text evidence="8">Belongs to the ATPase alpha/beta chains family. T3SS ATPase subfamily.</text>
</comment>
<evidence type="ECO:0000256" key="1">
    <source>
        <dbReference type="ARBA" id="ARBA00004496"/>
    </source>
</evidence>
<dbReference type="InterPro" id="IPR005714">
    <property type="entry name" value="ATPase_T3SS_FliI/YscN"/>
</dbReference>
<name>A0ABS1X0X9_9GAMM</name>
<reference evidence="12 13" key="1">
    <citation type="journal article" date="2021" name="Int. J. Syst. Evol. Microbiol.">
        <title>Steroidobacter gossypii sp. nov., isolated from soil of cotton cropping field.</title>
        <authorList>
            <person name="Huang R."/>
            <person name="Yang S."/>
            <person name="Zhen C."/>
            <person name="Liu W."/>
        </authorList>
    </citation>
    <scope>NUCLEOTIDE SEQUENCE [LARGE SCALE GENOMIC DNA]</scope>
    <source>
        <strain evidence="12 13">S1-65</strain>
    </source>
</reference>
<protein>
    <recommendedName>
        <fullName evidence="9">protein-secreting ATPase</fullName>
        <ecNumber evidence="9">7.4.2.8</ecNumber>
    </recommendedName>
</protein>
<dbReference type="Gene3D" id="3.40.50.12240">
    <property type="match status" value="1"/>
</dbReference>
<accession>A0ABS1X0X9</accession>
<keyword evidence="13" id="KW-1185">Reference proteome</keyword>
<comment type="catalytic activity">
    <reaction evidence="10">
        <text>ATP + H2O + cellular proteinSide 1 = ADP + phosphate + cellular proteinSide 2.</text>
        <dbReference type="EC" id="7.4.2.8"/>
    </reaction>
</comment>
<evidence type="ECO:0000256" key="9">
    <source>
        <dbReference type="ARBA" id="ARBA00024382"/>
    </source>
</evidence>
<evidence type="ECO:0000256" key="6">
    <source>
        <dbReference type="ARBA" id="ARBA00022927"/>
    </source>
</evidence>
<keyword evidence="3" id="KW-0963">Cytoplasm</keyword>
<dbReference type="InterPro" id="IPR004100">
    <property type="entry name" value="ATPase_F1/V1/A1_a/bsu_N"/>
</dbReference>
<organism evidence="12 13">
    <name type="scientific">Steroidobacter gossypii</name>
    <dbReference type="NCBI Taxonomy" id="2805490"/>
    <lineage>
        <taxon>Bacteria</taxon>
        <taxon>Pseudomonadati</taxon>
        <taxon>Pseudomonadota</taxon>
        <taxon>Gammaproteobacteria</taxon>
        <taxon>Steroidobacterales</taxon>
        <taxon>Steroidobacteraceae</taxon>
        <taxon>Steroidobacter</taxon>
    </lineage>
</organism>
<dbReference type="InterPro" id="IPR027417">
    <property type="entry name" value="P-loop_NTPase"/>
</dbReference>
<evidence type="ECO:0000313" key="13">
    <source>
        <dbReference type="Proteomes" id="UP000661077"/>
    </source>
</evidence>
<dbReference type="SUPFAM" id="SSF52540">
    <property type="entry name" value="P-loop containing nucleoside triphosphate hydrolases"/>
    <property type="match status" value="1"/>
</dbReference>
<dbReference type="Pfam" id="PF18269">
    <property type="entry name" value="T3SS_ATPase_C"/>
    <property type="match status" value="1"/>
</dbReference>
<comment type="caution">
    <text evidence="12">The sequence shown here is derived from an EMBL/GenBank/DDBJ whole genome shotgun (WGS) entry which is preliminary data.</text>
</comment>
<dbReference type="EC" id="7.4.2.8" evidence="9"/>
<evidence type="ECO:0000256" key="10">
    <source>
        <dbReference type="ARBA" id="ARBA00034006"/>
    </source>
</evidence>
<proteinExistence type="inferred from homology"/>
<evidence type="ECO:0000256" key="7">
    <source>
        <dbReference type="ARBA" id="ARBA00022967"/>
    </source>
</evidence>
<dbReference type="CDD" id="cd01136">
    <property type="entry name" value="ATPase_flagellum-secretory_path_III"/>
    <property type="match status" value="1"/>
</dbReference>
<dbReference type="Pfam" id="PF02874">
    <property type="entry name" value="ATP-synt_ab_N"/>
    <property type="match status" value="1"/>
</dbReference>
<evidence type="ECO:0000256" key="3">
    <source>
        <dbReference type="ARBA" id="ARBA00022490"/>
    </source>
</evidence>
<dbReference type="CDD" id="cd18117">
    <property type="entry name" value="ATP-synt_flagellum-secretory_path_III_N"/>
    <property type="match status" value="1"/>
</dbReference>
<dbReference type="PANTHER" id="PTHR15184">
    <property type="entry name" value="ATP SYNTHASE"/>
    <property type="match status" value="1"/>
</dbReference>
<dbReference type="InterPro" id="IPR040627">
    <property type="entry name" value="T3SS_ATPase_C"/>
</dbReference>
<evidence type="ECO:0000256" key="2">
    <source>
        <dbReference type="ARBA" id="ARBA00022448"/>
    </source>
</evidence>
<dbReference type="RefSeq" id="WP_203169005.1">
    <property type="nucleotide sequence ID" value="NZ_JAEVLS010000004.1"/>
</dbReference>
<dbReference type="Proteomes" id="UP000661077">
    <property type="component" value="Unassembled WGS sequence"/>
</dbReference>
<evidence type="ECO:0000256" key="4">
    <source>
        <dbReference type="ARBA" id="ARBA00022741"/>
    </source>
</evidence>
<dbReference type="InterPro" id="IPR003593">
    <property type="entry name" value="AAA+_ATPase"/>
</dbReference>
<gene>
    <name evidence="12" type="ORF">JM946_19315</name>
</gene>
<keyword evidence="5" id="KW-0067">ATP-binding</keyword>
<feature type="domain" description="AAA+ ATPase" evidence="11">
    <location>
        <begin position="165"/>
        <end position="345"/>
    </location>
</feature>
<dbReference type="InterPro" id="IPR000194">
    <property type="entry name" value="ATPase_F1/V1/A1_a/bsu_nucl-bd"/>
</dbReference>
<keyword evidence="4" id="KW-0547">Nucleotide-binding</keyword>
<dbReference type="SMART" id="SM00382">
    <property type="entry name" value="AAA"/>
    <property type="match status" value="1"/>
</dbReference>
<evidence type="ECO:0000313" key="12">
    <source>
        <dbReference type="EMBL" id="MBM0106890.1"/>
    </source>
</evidence>
<keyword evidence="6" id="KW-0653">Protein transport</keyword>
<comment type="subcellular location">
    <subcellularLocation>
        <location evidence="1">Cytoplasm</location>
    </subcellularLocation>
</comment>
<dbReference type="Pfam" id="PF00006">
    <property type="entry name" value="ATP-synt_ab"/>
    <property type="match status" value="1"/>
</dbReference>
<sequence>MRIHQQRPHYLAAALDEALLDVAPVESRGRVLEAVGTLIKATGVQARIGDLCELRTNGSSERRFAEVVGVQKQATLLLPFGELDGICVQTEVVNCGRAPTIRVGNGLLGRVVDGFGQPIDGLGPLSETEDFPVHNRPPNPLDRKRIQRSLQTGVRAIDAVLTCGEGQRTGVFAPAGAGKSTLLAMIAQGTAADVTVVGLIGERGREVREFIDNVLPPGRAAKTVVVAATSDRPAGERVKAANVATAIAEFFRQQNRSVLLLIDSVTRYARALREIGLAAGEPPTRRGYPPSVFSALPTLVERAGQSAHGAITAFYTVLVDDEEGDPIGEELRALLDGHIVLSRELVAADHYPAIDVAASRSRVMSHVTSNEHRKAAAELRELLAKHADIQVLLQIGEYKAGADALADKAIRCKPNITKLLRQQLGERGSLPETLALLRRAVES</sequence>
<dbReference type="EMBL" id="JAEVLS010000004">
    <property type="protein sequence ID" value="MBM0106890.1"/>
    <property type="molecule type" value="Genomic_DNA"/>
</dbReference>
<dbReference type="InterPro" id="IPR020003">
    <property type="entry name" value="ATPase_a/bsu_AS"/>
</dbReference>